<dbReference type="Proteomes" id="UP000004291">
    <property type="component" value="Chromosome"/>
</dbReference>
<dbReference type="AlphaFoldDB" id="A9D4U9"/>
<proteinExistence type="predicted"/>
<keyword evidence="1" id="KW-0472">Membrane</keyword>
<name>A9D4U9_HOEPD</name>
<keyword evidence="1" id="KW-1133">Transmembrane helix</keyword>
<dbReference type="OrthoDB" id="7063940at2"/>
<comment type="caution">
    <text evidence="2">The sequence shown here is derived from an EMBL/GenBank/DDBJ whole genome shotgun (WGS) entry which is preliminary data.</text>
</comment>
<dbReference type="STRING" id="411684.HPDFL43_05915"/>
<feature type="transmembrane region" description="Helical" evidence="1">
    <location>
        <begin position="12"/>
        <end position="29"/>
    </location>
</feature>
<keyword evidence="1" id="KW-0812">Transmembrane</keyword>
<keyword evidence="3" id="KW-1185">Reference proteome</keyword>
<reference evidence="2 3" key="1">
    <citation type="submission" date="2007-10" db="EMBL/GenBank/DDBJ databases">
        <authorList>
            <person name="Wagner-Dobler I."/>
            <person name="Ferriera S."/>
            <person name="Johnson J."/>
            <person name="Kravitz S."/>
            <person name="Beeson K."/>
            <person name="Sutton G."/>
            <person name="Rogers Y.-H."/>
            <person name="Friedman R."/>
            <person name="Frazier M."/>
            <person name="Venter J.C."/>
        </authorList>
    </citation>
    <scope>NUCLEOTIDE SEQUENCE [LARGE SCALE GENOMIC DNA]</scope>
    <source>
        <strain evidence="2 3">DFL-43</strain>
    </source>
</reference>
<feature type="transmembrane region" description="Helical" evidence="1">
    <location>
        <begin position="41"/>
        <end position="61"/>
    </location>
</feature>
<sequence length="82" mass="9044">MNRPPWKERRRRIDLALIFCAGLIVWLLWRNTGSAVDQAAITTAFGVCVILLSVYTGAATIDDNNVMKHMGPAAYDDRAPGP</sequence>
<accession>A9D4U9</accession>
<organism evidence="2 3">
    <name type="scientific">Hoeflea phototrophica (strain DSM 17068 / NCIMB 14078 / DFL-43)</name>
    <dbReference type="NCBI Taxonomy" id="411684"/>
    <lineage>
        <taxon>Bacteria</taxon>
        <taxon>Pseudomonadati</taxon>
        <taxon>Pseudomonadota</taxon>
        <taxon>Alphaproteobacteria</taxon>
        <taxon>Hyphomicrobiales</taxon>
        <taxon>Rhizobiaceae</taxon>
        <taxon>Hoeflea</taxon>
    </lineage>
</organism>
<dbReference type="RefSeq" id="WP_007196972.1">
    <property type="nucleotide sequence ID" value="NZ_CM002917.1"/>
</dbReference>
<gene>
    <name evidence="2" type="ORF">HPDFL43_05915</name>
</gene>
<dbReference type="EMBL" id="ABIA03000002">
    <property type="protein sequence ID" value="EDQ33966.1"/>
    <property type="molecule type" value="Genomic_DNA"/>
</dbReference>
<evidence type="ECO:0000256" key="1">
    <source>
        <dbReference type="SAM" id="Phobius"/>
    </source>
</evidence>
<evidence type="ECO:0000313" key="2">
    <source>
        <dbReference type="EMBL" id="EDQ33966.1"/>
    </source>
</evidence>
<dbReference type="HOGENOM" id="CLU_2553637_0_0_5"/>
<reference evidence="2 3" key="2">
    <citation type="submission" date="2012-06" db="EMBL/GenBank/DDBJ databases">
        <authorList>
            <person name="Fiebig A."/>
        </authorList>
    </citation>
    <scope>NUCLEOTIDE SEQUENCE [LARGE SCALE GENOMIC DNA]</scope>
    <source>
        <strain evidence="2 3">DFL-43</strain>
    </source>
</reference>
<protein>
    <submittedName>
        <fullName evidence="2">Uncharacterized protein</fullName>
    </submittedName>
</protein>
<evidence type="ECO:0000313" key="3">
    <source>
        <dbReference type="Proteomes" id="UP000004291"/>
    </source>
</evidence>